<dbReference type="NCBIfam" id="TIGR00613">
    <property type="entry name" value="reco"/>
    <property type="match status" value="1"/>
</dbReference>
<dbReference type="OrthoDB" id="9789152at2"/>
<dbReference type="AlphaFoldDB" id="A0A2T3HNV1"/>
<dbReference type="InterPro" id="IPR037278">
    <property type="entry name" value="ARFGAP/RecO"/>
</dbReference>
<keyword evidence="2 4" id="KW-0233">DNA recombination</keyword>
<reference evidence="6 7" key="1">
    <citation type="submission" date="2018-03" db="EMBL/GenBank/DDBJ databases">
        <authorList>
            <person name="Keele B.F."/>
        </authorList>
    </citation>
    <scope>NUCLEOTIDE SEQUENCE [LARGE SCALE GENOMIC DNA]</scope>
    <source>
        <strain evidence="6 7">YL28-9</strain>
    </source>
</reference>
<comment type="function">
    <text evidence="4">Involved in DNA repair and RecF pathway recombination.</text>
</comment>
<evidence type="ECO:0000259" key="5">
    <source>
        <dbReference type="Pfam" id="PF11967"/>
    </source>
</evidence>
<keyword evidence="1 4" id="KW-0227">DNA damage</keyword>
<dbReference type="GO" id="GO:0006310">
    <property type="term" value="P:DNA recombination"/>
    <property type="evidence" value="ECO:0007669"/>
    <property type="project" value="UniProtKB-UniRule"/>
</dbReference>
<dbReference type="RefSeq" id="WP_107214229.1">
    <property type="nucleotide sequence ID" value="NZ_KZ686268.1"/>
</dbReference>
<dbReference type="GO" id="GO:0006302">
    <property type="term" value="P:double-strand break repair"/>
    <property type="evidence" value="ECO:0007669"/>
    <property type="project" value="TreeGrafter"/>
</dbReference>
<dbReference type="InterPro" id="IPR003717">
    <property type="entry name" value="RecO"/>
</dbReference>
<dbReference type="SUPFAM" id="SSF50249">
    <property type="entry name" value="Nucleic acid-binding proteins"/>
    <property type="match status" value="1"/>
</dbReference>
<comment type="similarity">
    <text evidence="4">Belongs to the RecO family.</text>
</comment>
<organism evidence="6 7">
    <name type="scientific">Pedobacter yulinensis</name>
    <dbReference type="NCBI Taxonomy" id="2126353"/>
    <lineage>
        <taxon>Bacteria</taxon>
        <taxon>Pseudomonadati</taxon>
        <taxon>Bacteroidota</taxon>
        <taxon>Sphingobacteriia</taxon>
        <taxon>Sphingobacteriales</taxon>
        <taxon>Sphingobacteriaceae</taxon>
        <taxon>Pedobacter</taxon>
    </lineage>
</organism>
<comment type="caution">
    <text evidence="6">The sequence shown here is derived from an EMBL/GenBank/DDBJ whole genome shotgun (WGS) entry which is preliminary data.</text>
</comment>
<dbReference type="EMBL" id="PYLS01000004">
    <property type="protein sequence ID" value="PST84130.1"/>
    <property type="molecule type" value="Genomic_DNA"/>
</dbReference>
<accession>A0A2T3HNV1</accession>
<evidence type="ECO:0000256" key="2">
    <source>
        <dbReference type="ARBA" id="ARBA00023172"/>
    </source>
</evidence>
<proteinExistence type="inferred from homology"/>
<name>A0A2T3HNV1_9SPHI</name>
<evidence type="ECO:0000256" key="3">
    <source>
        <dbReference type="ARBA" id="ARBA00023204"/>
    </source>
</evidence>
<keyword evidence="7" id="KW-1185">Reference proteome</keyword>
<evidence type="ECO:0000256" key="1">
    <source>
        <dbReference type="ARBA" id="ARBA00022763"/>
    </source>
</evidence>
<gene>
    <name evidence="4 6" type="primary">recO</name>
    <name evidence="6" type="ORF">C7T94_05205</name>
</gene>
<sequence>MLHKLKGIVLKTTDYSESSVVVQIFTDLFGTQSYLINGVKKPRAKISLNMLQPLHLLDLVAYHKASNQVQRVAELRTSPVFTSIPYDLVKRTIVIFLNEVLYKSIRGQDADQNLFDFIHHALCWLDGSGGQDQNFHLSFLLKLTGFLGFGPGGTGRGDHLYFDLQEGAFGSALPSHPYFLDEEDADLFLKLFRAKFDSLHELSISTTRRRAILGKILIYYQLHVAAFGEVKSHKILEEILS</sequence>
<dbReference type="HAMAP" id="MF_00201">
    <property type="entry name" value="RecO"/>
    <property type="match status" value="1"/>
</dbReference>
<dbReference type="Proteomes" id="UP000240912">
    <property type="component" value="Unassembled WGS sequence"/>
</dbReference>
<dbReference type="InterPro" id="IPR022572">
    <property type="entry name" value="DNA_rep/recomb_RecO_N"/>
</dbReference>
<protein>
    <recommendedName>
        <fullName evidence="4">DNA repair protein RecO</fullName>
    </recommendedName>
    <alternativeName>
        <fullName evidence="4">Recombination protein O</fullName>
    </alternativeName>
</protein>
<keyword evidence="3 4" id="KW-0234">DNA repair</keyword>
<dbReference type="Gene3D" id="2.40.50.140">
    <property type="entry name" value="Nucleic acid-binding proteins"/>
    <property type="match status" value="1"/>
</dbReference>
<evidence type="ECO:0000313" key="6">
    <source>
        <dbReference type="EMBL" id="PST84130.1"/>
    </source>
</evidence>
<dbReference type="Pfam" id="PF11967">
    <property type="entry name" value="RecO_N"/>
    <property type="match status" value="1"/>
</dbReference>
<dbReference type="InterPro" id="IPR012340">
    <property type="entry name" value="NA-bd_OB-fold"/>
</dbReference>
<dbReference type="PANTHER" id="PTHR33991:SF1">
    <property type="entry name" value="DNA REPAIR PROTEIN RECO"/>
    <property type="match status" value="1"/>
</dbReference>
<dbReference type="SUPFAM" id="SSF57863">
    <property type="entry name" value="ArfGap/RecO-like zinc finger"/>
    <property type="match status" value="1"/>
</dbReference>
<evidence type="ECO:0000313" key="7">
    <source>
        <dbReference type="Proteomes" id="UP000240912"/>
    </source>
</evidence>
<dbReference type="Pfam" id="PF02565">
    <property type="entry name" value="RecO_C"/>
    <property type="match status" value="1"/>
</dbReference>
<dbReference type="GO" id="GO:0043590">
    <property type="term" value="C:bacterial nucleoid"/>
    <property type="evidence" value="ECO:0007669"/>
    <property type="project" value="TreeGrafter"/>
</dbReference>
<dbReference type="PANTHER" id="PTHR33991">
    <property type="entry name" value="DNA REPAIR PROTEIN RECO"/>
    <property type="match status" value="1"/>
</dbReference>
<feature type="domain" description="DNA replication/recombination mediator RecO N-terminal" evidence="5">
    <location>
        <begin position="1"/>
        <end position="75"/>
    </location>
</feature>
<evidence type="ECO:0000256" key="4">
    <source>
        <dbReference type="HAMAP-Rule" id="MF_00201"/>
    </source>
</evidence>